<evidence type="ECO:0000313" key="1">
    <source>
        <dbReference type="EMBL" id="MBD9363347.1"/>
    </source>
</evidence>
<keyword evidence="2" id="KW-1185">Reference proteome</keyword>
<sequence>MILLFDITNPDRAYKAINTDIDILRWHDDGWRDINGREFTICNTDDTDANNLISAYKCWFLVHESDWASFSTCEWPDILKDRPVVRFSAGDLSAELEEGNWVRYRSVSATEPFTKEELISLENWVLKGCSNENKPWLLFDSKQLYLSGLNIILQLAQHVLSQHIIDPCPHQINNLTKQGLNVISREWWYKRLSKESDFDEKIKIEWTRRKGCSLSNSNELFLFLNWVRNEGYNYDFQSNYTKLLEEVKSAI</sequence>
<dbReference type="RefSeq" id="WP_192396035.1">
    <property type="nucleotide sequence ID" value="NZ_CAJHIU010000003.1"/>
</dbReference>
<comment type="caution">
    <text evidence="1">The sequence shown here is derived from an EMBL/GenBank/DDBJ whole genome shotgun (WGS) entry which is preliminary data.</text>
</comment>
<proteinExistence type="predicted"/>
<gene>
    <name evidence="1" type="ORF">EBB_23275</name>
</gene>
<dbReference type="EMBL" id="JACXST010000003">
    <property type="protein sequence ID" value="MBD9363347.1"/>
    <property type="molecule type" value="Genomic_DNA"/>
</dbReference>
<dbReference type="Proteomes" id="UP000641152">
    <property type="component" value="Unassembled WGS sequence"/>
</dbReference>
<reference evidence="1 2" key="1">
    <citation type="submission" date="2020-09" db="EMBL/GenBank/DDBJ databases">
        <title>Methylomonas albis sp. nov. and Methylomonas fluvii sp. nov.: Two cold-adapted methanotrophs from the River Elbe and an amended description of Methylovulum psychrotolerans strain Eb1.</title>
        <authorList>
            <person name="Bussmann I.K."/>
            <person name="Klings K.-W."/>
            <person name="Warnstedt J."/>
            <person name="Hoppert M."/>
            <person name="Saborowski A."/>
            <person name="Horn F."/>
            <person name="Liebner S."/>
        </authorList>
    </citation>
    <scope>NUCLEOTIDE SEQUENCE [LARGE SCALE GENOMIC DNA]</scope>
    <source>
        <strain evidence="1 2">EbB</strain>
    </source>
</reference>
<evidence type="ECO:0008006" key="3">
    <source>
        <dbReference type="Google" id="ProtNLM"/>
    </source>
</evidence>
<evidence type="ECO:0000313" key="2">
    <source>
        <dbReference type="Proteomes" id="UP000641152"/>
    </source>
</evidence>
<accession>A0ABR9DJU9</accession>
<organism evidence="1 2">
    <name type="scientific">Methylomonas fluvii</name>
    <dbReference type="NCBI Taxonomy" id="1854564"/>
    <lineage>
        <taxon>Bacteria</taxon>
        <taxon>Pseudomonadati</taxon>
        <taxon>Pseudomonadota</taxon>
        <taxon>Gammaproteobacteria</taxon>
        <taxon>Methylococcales</taxon>
        <taxon>Methylococcaceae</taxon>
        <taxon>Methylomonas</taxon>
    </lineage>
</organism>
<name>A0ABR9DJU9_9GAMM</name>
<protein>
    <recommendedName>
        <fullName evidence="3">DUF4435 domain-containing protein</fullName>
    </recommendedName>
</protein>